<keyword evidence="2" id="KW-1185">Reference proteome</keyword>
<name>A0AAW2EFK0_9HYME</name>
<dbReference type="Proteomes" id="UP001430953">
    <property type="component" value="Unassembled WGS sequence"/>
</dbReference>
<dbReference type="AlphaFoldDB" id="A0AAW2EFK0"/>
<protein>
    <recommendedName>
        <fullName evidence="3">C2H2-type domain-containing protein</fullName>
    </recommendedName>
</protein>
<proteinExistence type="predicted"/>
<evidence type="ECO:0000313" key="1">
    <source>
        <dbReference type="EMBL" id="KAL0102486.1"/>
    </source>
</evidence>
<sequence>MQCVKYHCDSQHRAHLSQRHHAQVHQCDVTYNICAYYCVHIHGPRVHIARTRKHNQKLEAYYGDDAFMERLENNFRTFALEREHAIEHIDMAIIHAKK</sequence>
<gene>
    <name evidence="1" type="ORF">PUN28_018043</name>
</gene>
<reference evidence="1 2" key="1">
    <citation type="submission" date="2023-03" db="EMBL/GenBank/DDBJ databases">
        <title>High recombination rates correlate with genetic variation in Cardiocondyla obscurior ants.</title>
        <authorList>
            <person name="Errbii M."/>
        </authorList>
    </citation>
    <scope>NUCLEOTIDE SEQUENCE [LARGE SCALE GENOMIC DNA]</scope>
    <source>
        <strain evidence="1">Alpha-2009</strain>
        <tissue evidence="1">Whole body</tissue>
    </source>
</reference>
<evidence type="ECO:0008006" key="3">
    <source>
        <dbReference type="Google" id="ProtNLM"/>
    </source>
</evidence>
<accession>A0AAW2EFK0</accession>
<evidence type="ECO:0000313" key="2">
    <source>
        <dbReference type="Proteomes" id="UP001430953"/>
    </source>
</evidence>
<organism evidence="1 2">
    <name type="scientific">Cardiocondyla obscurior</name>
    <dbReference type="NCBI Taxonomy" id="286306"/>
    <lineage>
        <taxon>Eukaryota</taxon>
        <taxon>Metazoa</taxon>
        <taxon>Ecdysozoa</taxon>
        <taxon>Arthropoda</taxon>
        <taxon>Hexapoda</taxon>
        <taxon>Insecta</taxon>
        <taxon>Pterygota</taxon>
        <taxon>Neoptera</taxon>
        <taxon>Endopterygota</taxon>
        <taxon>Hymenoptera</taxon>
        <taxon>Apocrita</taxon>
        <taxon>Aculeata</taxon>
        <taxon>Formicoidea</taxon>
        <taxon>Formicidae</taxon>
        <taxon>Myrmicinae</taxon>
        <taxon>Cardiocondyla</taxon>
    </lineage>
</organism>
<dbReference type="EMBL" id="JADYXP020000022">
    <property type="protein sequence ID" value="KAL0102486.1"/>
    <property type="molecule type" value="Genomic_DNA"/>
</dbReference>
<comment type="caution">
    <text evidence="1">The sequence shown here is derived from an EMBL/GenBank/DDBJ whole genome shotgun (WGS) entry which is preliminary data.</text>
</comment>